<organism evidence="2">
    <name type="scientific">marine metagenome</name>
    <dbReference type="NCBI Taxonomy" id="408172"/>
    <lineage>
        <taxon>unclassified sequences</taxon>
        <taxon>metagenomes</taxon>
        <taxon>ecological metagenomes</taxon>
    </lineage>
</organism>
<reference evidence="2" key="1">
    <citation type="submission" date="2018-05" db="EMBL/GenBank/DDBJ databases">
        <authorList>
            <person name="Lanie J.A."/>
            <person name="Ng W.-L."/>
            <person name="Kazmierczak K.M."/>
            <person name="Andrzejewski T.M."/>
            <person name="Davidsen T.M."/>
            <person name="Wayne K.J."/>
            <person name="Tettelin H."/>
            <person name="Glass J.I."/>
            <person name="Rusch D."/>
            <person name="Podicherti R."/>
            <person name="Tsui H.-C.T."/>
            <person name="Winkler M.E."/>
        </authorList>
    </citation>
    <scope>NUCLEOTIDE SEQUENCE</scope>
</reference>
<protein>
    <recommendedName>
        <fullName evidence="1">CBS domain-containing protein</fullName>
    </recommendedName>
</protein>
<gene>
    <name evidence="2" type="ORF">METZ01_LOCUS264696</name>
</gene>
<dbReference type="InterPro" id="IPR000644">
    <property type="entry name" value="CBS_dom"/>
</dbReference>
<proteinExistence type="predicted"/>
<accession>A0A382JKG9</accession>
<dbReference type="PROSITE" id="PS51371">
    <property type="entry name" value="CBS"/>
    <property type="match status" value="1"/>
</dbReference>
<dbReference type="Gene3D" id="3.10.580.10">
    <property type="entry name" value="CBS-domain"/>
    <property type="match status" value="1"/>
</dbReference>
<dbReference type="Pfam" id="PF00571">
    <property type="entry name" value="CBS"/>
    <property type="match status" value="1"/>
</dbReference>
<dbReference type="AlphaFoldDB" id="A0A382JKG9"/>
<dbReference type="EMBL" id="UINC01074543">
    <property type="protein sequence ID" value="SVC11842.1"/>
    <property type="molecule type" value="Genomic_DNA"/>
</dbReference>
<dbReference type="SUPFAM" id="SSF54631">
    <property type="entry name" value="CBS-domain pair"/>
    <property type="match status" value="1"/>
</dbReference>
<name>A0A382JKG9_9ZZZZ</name>
<feature type="domain" description="CBS" evidence="1">
    <location>
        <begin position="1"/>
        <end position="48"/>
    </location>
</feature>
<sequence length="73" mass="7852">MDTNIHDALKIIDHRGGQIALVVDGGQKLLGTITDGDVRRGILSGIDVQSPVSMIMNAEPVKAKPSDDRQFIL</sequence>
<evidence type="ECO:0000259" key="1">
    <source>
        <dbReference type="PROSITE" id="PS51371"/>
    </source>
</evidence>
<evidence type="ECO:0000313" key="2">
    <source>
        <dbReference type="EMBL" id="SVC11842.1"/>
    </source>
</evidence>
<feature type="non-terminal residue" evidence="2">
    <location>
        <position position="73"/>
    </location>
</feature>
<dbReference type="InterPro" id="IPR046342">
    <property type="entry name" value="CBS_dom_sf"/>
</dbReference>